<keyword evidence="5" id="KW-0067">ATP-binding</keyword>
<evidence type="ECO:0000256" key="4">
    <source>
        <dbReference type="ARBA" id="ARBA00022741"/>
    </source>
</evidence>
<evidence type="ECO:0000313" key="11">
    <source>
        <dbReference type="EMBL" id="KEI45824.1"/>
    </source>
</evidence>
<feature type="domain" description="Carbohydrate kinase PfkB" evidence="9">
    <location>
        <begin position="3"/>
        <end position="283"/>
    </location>
</feature>
<evidence type="ECO:0000259" key="9">
    <source>
        <dbReference type="Pfam" id="PF00294"/>
    </source>
</evidence>
<sequence>MDLVVLGDALLDVDVVGNADRLCPDAPVPVVDVSARRLRPGGAALAASLAAEQGLNVSLVTGWAADSSGHELRQLLGGRVRLIGVPLLGNTPSKTRVRASGQSLVRLDSGDGRVPDVPLGAEVAAALQQADGVLVADYGRGLTSNTWLRRELSRLPPSVPLVWDPHPKGADPIPRCDLVVPNRAEAARLVDVSSPVPAAVQLWRKWECGAVAITLGAQGAVVVPGAERVKAPEVPAVSDVCGAGDSFSVTAVSALMLGSAAVDAVRAAVDQASWFVANGGAASWAVTDSPKPLPTTKRPSVFDVVDRTRSWGGRVVAAGGCFDLLHPGHVSLLNRARSLGDALVVCMNSDDSVRRLKGPPRPVVAAEDRRCLLEALECVDAVAVFEENSPCSLLEQIRPDVWVKGGDYEPSQLPEKQVVESYGGRTVLLPLVDGYSTTRLLSSLQITG</sequence>
<dbReference type="GO" id="GO:0005975">
    <property type="term" value="P:carbohydrate metabolic process"/>
    <property type="evidence" value="ECO:0007669"/>
    <property type="project" value="InterPro"/>
</dbReference>
<dbReference type="AlphaFoldDB" id="A0A073BDH4"/>
<dbReference type="InterPro" id="IPR050385">
    <property type="entry name" value="Archaeal_FAD_synthase"/>
</dbReference>
<evidence type="ECO:0000313" key="12">
    <source>
        <dbReference type="Proteomes" id="UP000031419"/>
    </source>
</evidence>
<keyword evidence="2 11" id="KW-0808">Transferase</keyword>
<keyword evidence="4" id="KW-0547">Nucleotide-binding</keyword>
<dbReference type="EC" id="2.7.7.70" evidence="1"/>
<organism evidence="11 12">
    <name type="scientific">Saccharopolyspora rectivirgula</name>
    <dbReference type="NCBI Taxonomy" id="28042"/>
    <lineage>
        <taxon>Bacteria</taxon>
        <taxon>Bacillati</taxon>
        <taxon>Actinomycetota</taxon>
        <taxon>Actinomycetes</taxon>
        <taxon>Pseudonocardiales</taxon>
        <taxon>Pseudonocardiaceae</taxon>
        <taxon>Saccharopolyspora</taxon>
    </lineage>
</organism>
<dbReference type="PANTHER" id="PTHR43793">
    <property type="entry name" value="FAD SYNTHASE"/>
    <property type="match status" value="1"/>
</dbReference>
<reference evidence="11 12" key="1">
    <citation type="submission" date="2014-06" db="EMBL/GenBank/DDBJ databases">
        <title>Saccharopolyspora rectivirgula DSM-43113 Genome sequencing.</title>
        <authorList>
            <person name="Barrera C."/>
            <person name="Millon L."/>
            <person name="Rognon B."/>
            <person name="Zaugg C."/>
            <person name="Monod M."/>
        </authorList>
    </citation>
    <scope>NUCLEOTIDE SEQUENCE [LARGE SCALE GENOMIC DNA]</scope>
    <source>
        <strain evidence="11 12">DSM 43113</strain>
    </source>
</reference>
<evidence type="ECO:0000256" key="5">
    <source>
        <dbReference type="ARBA" id="ARBA00022840"/>
    </source>
</evidence>
<dbReference type="GO" id="GO:0016779">
    <property type="term" value="F:nucleotidyltransferase activity"/>
    <property type="evidence" value="ECO:0007669"/>
    <property type="project" value="UniProtKB-KW"/>
</dbReference>
<keyword evidence="6" id="KW-0511">Multifunctional enzyme</keyword>
<evidence type="ECO:0000256" key="8">
    <source>
        <dbReference type="ARBA" id="ARBA00047428"/>
    </source>
</evidence>
<dbReference type="GO" id="GO:0016773">
    <property type="term" value="F:phosphotransferase activity, alcohol group as acceptor"/>
    <property type="evidence" value="ECO:0007669"/>
    <property type="project" value="InterPro"/>
</dbReference>
<dbReference type="InterPro" id="IPR011914">
    <property type="entry name" value="RfaE_dom_II"/>
</dbReference>
<evidence type="ECO:0000256" key="7">
    <source>
        <dbReference type="ARBA" id="ARBA00023277"/>
    </source>
</evidence>
<keyword evidence="7" id="KW-0119">Carbohydrate metabolism</keyword>
<dbReference type="STRING" id="28042.GU90_02815"/>
<dbReference type="EMBL" id="JNVU01000009">
    <property type="protein sequence ID" value="KEI45824.1"/>
    <property type="molecule type" value="Genomic_DNA"/>
</dbReference>
<protein>
    <recommendedName>
        <fullName evidence="1">D-glycero-beta-D-manno-heptose 1-phosphate adenylyltransferase</fullName>
        <ecNumber evidence="1">2.7.7.70</ecNumber>
    </recommendedName>
</protein>
<evidence type="ECO:0000256" key="2">
    <source>
        <dbReference type="ARBA" id="ARBA00022679"/>
    </source>
</evidence>
<evidence type="ECO:0000259" key="10">
    <source>
        <dbReference type="Pfam" id="PF01467"/>
    </source>
</evidence>
<comment type="catalytic activity">
    <reaction evidence="8">
        <text>D-glycero-beta-D-manno-heptose 1-phosphate + ATP + H(+) = ADP-D-glycero-beta-D-manno-heptose + diphosphate</text>
        <dbReference type="Rhea" id="RHEA:27465"/>
        <dbReference type="ChEBI" id="CHEBI:15378"/>
        <dbReference type="ChEBI" id="CHEBI:30616"/>
        <dbReference type="ChEBI" id="CHEBI:33019"/>
        <dbReference type="ChEBI" id="CHEBI:59967"/>
        <dbReference type="ChEBI" id="CHEBI:61593"/>
        <dbReference type="EC" id="2.7.7.70"/>
    </reaction>
</comment>
<keyword evidence="3" id="KW-0548">Nucleotidyltransferase</keyword>
<dbReference type="PANTHER" id="PTHR43793:SF2">
    <property type="entry name" value="BIFUNCTIONAL PROTEIN HLDE"/>
    <property type="match status" value="1"/>
</dbReference>
<dbReference type="InterPro" id="IPR029056">
    <property type="entry name" value="Ribokinase-like"/>
</dbReference>
<dbReference type="InterPro" id="IPR004821">
    <property type="entry name" value="Cyt_trans-like"/>
</dbReference>
<dbReference type="RefSeq" id="WP_029722752.1">
    <property type="nucleotide sequence ID" value="NZ_JAJUIW010000002.1"/>
</dbReference>
<dbReference type="eggNOG" id="COG0615">
    <property type="taxonomic scope" value="Bacteria"/>
</dbReference>
<dbReference type="InterPro" id="IPR014729">
    <property type="entry name" value="Rossmann-like_a/b/a_fold"/>
</dbReference>
<keyword evidence="12" id="KW-1185">Reference proteome</keyword>
<dbReference type="NCBIfam" id="TIGR00125">
    <property type="entry name" value="cyt_tran_rel"/>
    <property type="match status" value="1"/>
</dbReference>
<dbReference type="InterPro" id="IPR011611">
    <property type="entry name" value="PfkB_dom"/>
</dbReference>
<dbReference type="Pfam" id="PF01467">
    <property type="entry name" value="CTP_transf_like"/>
    <property type="match status" value="1"/>
</dbReference>
<dbReference type="SUPFAM" id="SSF52374">
    <property type="entry name" value="Nucleotidylyl transferase"/>
    <property type="match status" value="1"/>
</dbReference>
<feature type="domain" description="Cytidyltransferase-like" evidence="10">
    <location>
        <begin position="318"/>
        <end position="425"/>
    </location>
</feature>
<dbReference type="Gene3D" id="3.40.1190.20">
    <property type="match status" value="1"/>
</dbReference>
<gene>
    <name evidence="11" type="ORF">GU90_02815</name>
</gene>
<comment type="caution">
    <text evidence="11">The sequence shown here is derived from an EMBL/GenBank/DDBJ whole genome shotgun (WGS) entry which is preliminary data.</text>
</comment>
<accession>A0A073BDH4</accession>
<dbReference type="Proteomes" id="UP000031419">
    <property type="component" value="Unassembled WGS sequence"/>
</dbReference>
<dbReference type="SUPFAM" id="SSF53613">
    <property type="entry name" value="Ribokinase-like"/>
    <property type="match status" value="1"/>
</dbReference>
<dbReference type="Gene3D" id="3.40.50.620">
    <property type="entry name" value="HUPs"/>
    <property type="match status" value="1"/>
</dbReference>
<evidence type="ECO:0000256" key="1">
    <source>
        <dbReference type="ARBA" id="ARBA00012519"/>
    </source>
</evidence>
<dbReference type="NCBIfam" id="TIGR02199">
    <property type="entry name" value="rfaE_dom_II"/>
    <property type="match status" value="1"/>
</dbReference>
<dbReference type="Pfam" id="PF00294">
    <property type="entry name" value="PfkB"/>
    <property type="match status" value="1"/>
</dbReference>
<proteinExistence type="predicted"/>
<dbReference type="eggNOG" id="COG2870">
    <property type="taxonomic scope" value="Bacteria"/>
</dbReference>
<dbReference type="GO" id="GO:0005524">
    <property type="term" value="F:ATP binding"/>
    <property type="evidence" value="ECO:0007669"/>
    <property type="project" value="UniProtKB-KW"/>
</dbReference>
<name>A0A073BDH4_9PSEU</name>
<evidence type="ECO:0000256" key="3">
    <source>
        <dbReference type="ARBA" id="ARBA00022695"/>
    </source>
</evidence>
<evidence type="ECO:0000256" key="6">
    <source>
        <dbReference type="ARBA" id="ARBA00023268"/>
    </source>
</evidence>